<organism evidence="1 2">
    <name type="scientific">Pilimelia anulata</name>
    <dbReference type="NCBI Taxonomy" id="53371"/>
    <lineage>
        <taxon>Bacteria</taxon>
        <taxon>Bacillati</taxon>
        <taxon>Actinomycetota</taxon>
        <taxon>Actinomycetes</taxon>
        <taxon>Micromonosporales</taxon>
        <taxon>Micromonosporaceae</taxon>
        <taxon>Pilimelia</taxon>
    </lineage>
</organism>
<comment type="caution">
    <text evidence="1">The sequence shown here is derived from an EMBL/GenBank/DDBJ whole genome shotgun (WGS) entry which is preliminary data.</text>
</comment>
<evidence type="ECO:0000313" key="1">
    <source>
        <dbReference type="EMBL" id="GGJ87772.1"/>
    </source>
</evidence>
<dbReference type="Gene3D" id="3.90.1720.10">
    <property type="entry name" value="endopeptidase domain like (from Nostoc punctiforme)"/>
    <property type="match status" value="1"/>
</dbReference>
<reference evidence="1" key="1">
    <citation type="journal article" date="2014" name="Int. J. Syst. Evol. Microbiol.">
        <title>Complete genome sequence of Corynebacterium casei LMG S-19264T (=DSM 44701T), isolated from a smear-ripened cheese.</title>
        <authorList>
            <consortium name="US DOE Joint Genome Institute (JGI-PGF)"/>
            <person name="Walter F."/>
            <person name="Albersmeier A."/>
            <person name="Kalinowski J."/>
            <person name="Ruckert C."/>
        </authorList>
    </citation>
    <scope>NUCLEOTIDE SEQUENCE</scope>
    <source>
        <strain evidence="1">JCM 3090</strain>
    </source>
</reference>
<name>A0A8J3B9N5_9ACTN</name>
<evidence type="ECO:0000313" key="2">
    <source>
        <dbReference type="Proteomes" id="UP000649739"/>
    </source>
</evidence>
<keyword evidence="2" id="KW-1185">Reference proteome</keyword>
<dbReference type="EMBL" id="BMQB01000003">
    <property type="protein sequence ID" value="GGJ87772.1"/>
    <property type="molecule type" value="Genomic_DNA"/>
</dbReference>
<accession>A0A8J3B9N5</accession>
<dbReference type="SUPFAM" id="SSF54001">
    <property type="entry name" value="Cysteine proteinases"/>
    <property type="match status" value="1"/>
</dbReference>
<gene>
    <name evidence="1" type="ORF">GCM10010123_16680</name>
</gene>
<dbReference type="Proteomes" id="UP000649739">
    <property type="component" value="Unassembled WGS sequence"/>
</dbReference>
<dbReference type="InterPro" id="IPR038765">
    <property type="entry name" value="Papain-like_cys_pep_sf"/>
</dbReference>
<proteinExistence type="predicted"/>
<dbReference type="AlphaFoldDB" id="A0A8J3B9N5"/>
<sequence length="244" mass="25356">MPDLAVWGVLTMLAAGAPAAAPDDPVAALVAALPGVPPAEVRATLRAAAAADGGTVARAARRVLAEIAADRARGAAEQRRVRAAAAPRPYGGSGGEHRLVRARHAGDAYYTPAATAGVDHGHVGLYSAVDQITEIAAGKKVYTIPYHGRWVRSGAALFEVRVARAGRDRAVAWALGRVGRDGYSYNFATNRLTAHVGAKNCSKLVWSAYRATGGPDLDRNGGAGVYPRDVRDAPQSTVYRVIGG</sequence>
<dbReference type="RefSeq" id="WP_189169500.1">
    <property type="nucleotide sequence ID" value="NZ_BMQB01000003.1"/>
</dbReference>
<reference evidence="1" key="2">
    <citation type="submission" date="2020-09" db="EMBL/GenBank/DDBJ databases">
        <authorList>
            <person name="Sun Q."/>
            <person name="Ohkuma M."/>
        </authorList>
    </citation>
    <scope>NUCLEOTIDE SEQUENCE</scope>
    <source>
        <strain evidence="1">JCM 3090</strain>
    </source>
</reference>
<protein>
    <submittedName>
        <fullName evidence="1">Uncharacterized protein</fullName>
    </submittedName>
</protein>